<dbReference type="Gene3D" id="3.40.50.12780">
    <property type="entry name" value="N-terminal domain of ligase-like"/>
    <property type="match status" value="1"/>
</dbReference>
<dbReference type="EMBL" id="JAQIOY010000001">
    <property type="protein sequence ID" value="MDA7423297.1"/>
    <property type="molecule type" value="Genomic_DNA"/>
</dbReference>
<dbReference type="SUPFAM" id="SSF56801">
    <property type="entry name" value="Acetyl-CoA synthetase-like"/>
    <property type="match status" value="1"/>
</dbReference>
<accession>A0ABT4XMW9</accession>
<protein>
    <submittedName>
        <fullName evidence="1">CoF synthetase</fullName>
    </submittedName>
</protein>
<sequence>MTKLMHTARAFAETLWVTRKGRSRASFEAWQAAKLKKWLTHDLPKVSFYANGATCLSSLPIIDKSNVMAQFEDFNLGRISSAQGWAAFEDTGQIGKVSIGASTGTSGNRTLYAVTPAERFRWLGTILAKTVPGFLFAAERVAVILPQSSDLYDGANQTGRMALRFFDLRSGVETWLDRLEQFDPTTIVAPPRVLRHLAEQNAKLHPKRLYSGAETLDPMDRKIIEAAFSVRLGQIYMATEGLFAVTCAHGNLHLAEDANHFELQPVGDGLVTPLVTGFRRQFQIMARYRMNDLLRMSDQSCSCGSPLRVVDEVVGRMDDAFLFGGRLVTPDVMRNAVLNASRDITDFRIRRESERVISLVLRPDISPEARTSARNALSNLFGDRGLSPVIQIKTEPLCLNPSRKLRRVENCWSSEAD</sequence>
<dbReference type="PANTHER" id="PTHR36932">
    <property type="entry name" value="CAPSULAR POLYSACCHARIDE BIOSYNTHESIS PROTEIN"/>
    <property type="match status" value="1"/>
</dbReference>
<dbReference type="Proteomes" id="UP001210720">
    <property type="component" value="Unassembled WGS sequence"/>
</dbReference>
<dbReference type="InterPro" id="IPR042099">
    <property type="entry name" value="ANL_N_sf"/>
</dbReference>
<name>A0ABT4XMW9_9RHOB</name>
<dbReference type="PANTHER" id="PTHR36932:SF1">
    <property type="entry name" value="CAPSULAR POLYSACCHARIDE BIOSYNTHESIS PROTEIN"/>
    <property type="match status" value="1"/>
</dbReference>
<evidence type="ECO:0000313" key="2">
    <source>
        <dbReference type="Proteomes" id="UP001210720"/>
    </source>
</evidence>
<reference evidence="1 2" key="1">
    <citation type="submission" date="2023-01" db="EMBL/GenBank/DDBJ databases">
        <title>Thalassococcus onchidii sp. nov., isolated from a marine invertebrate from the South China Sea.</title>
        <authorList>
            <person name="Xu S."/>
            <person name="Liu Z."/>
            <person name="Xu Y."/>
        </authorList>
    </citation>
    <scope>NUCLEOTIDE SEQUENCE [LARGE SCALE GENOMIC DNA]</scope>
    <source>
        <strain evidence="1 2">KCTC 32084</strain>
    </source>
</reference>
<proteinExistence type="predicted"/>
<dbReference type="RefSeq" id="WP_271430660.1">
    <property type="nucleotide sequence ID" value="NZ_JAQIOY010000001.1"/>
</dbReference>
<gene>
    <name evidence="1" type="ORF">PFY00_01035</name>
</gene>
<keyword evidence="2" id="KW-1185">Reference proteome</keyword>
<organism evidence="1 2">
    <name type="scientific">Thalassococcus lentus</name>
    <dbReference type="NCBI Taxonomy" id="1210524"/>
    <lineage>
        <taxon>Bacteria</taxon>
        <taxon>Pseudomonadati</taxon>
        <taxon>Pseudomonadota</taxon>
        <taxon>Alphaproteobacteria</taxon>
        <taxon>Rhodobacterales</taxon>
        <taxon>Roseobacteraceae</taxon>
        <taxon>Thalassococcus</taxon>
    </lineage>
</organism>
<comment type="caution">
    <text evidence="1">The sequence shown here is derived from an EMBL/GenBank/DDBJ whole genome shotgun (WGS) entry which is preliminary data.</text>
</comment>
<dbReference type="InterPro" id="IPR053158">
    <property type="entry name" value="CapK_Type1_Caps_Biosynth"/>
</dbReference>
<evidence type="ECO:0000313" key="1">
    <source>
        <dbReference type="EMBL" id="MDA7423297.1"/>
    </source>
</evidence>